<gene>
    <name evidence="4" type="ORF">RUM43_014132</name>
</gene>
<feature type="compositionally biased region" description="Basic and acidic residues" evidence="1">
    <location>
        <begin position="223"/>
        <end position="234"/>
    </location>
</feature>
<dbReference type="InterPro" id="IPR032073">
    <property type="entry name" value="FNDC5_C"/>
</dbReference>
<dbReference type="EMBL" id="JAWJWE010000043">
    <property type="protein sequence ID" value="KAK6617903.1"/>
    <property type="molecule type" value="Genomic_DNA"/>
</dbReference>
<dbReference type="Proteomes" id="UP001372834">
    <property type="component" value="Unassembled WGS sequence"/>
</dbReference>
<dbReference type="PANTHER" id="PTHR21104">
    <property type="entry name" value="FIBRONECTIN TYPE III DOMAIN-CONTAINING PROTEIN"/>
    <property type="match status" value="1"/>
</dbReference>
<keyword evidence="2" id="KW-0472">Membrane</keyword>
<sequence>MSAPTNHQIETIEGLEFQMSEVAYNPKGFTDYLVNGTGKGNEPIIIVRAEEALIILLVLALWIAAIALFFNRWGKIRMLEPYQPKFIQQHRPSCPMVDPMVVQHRSISKFNLNGETLLSQQKLHRPRQNSVFVGSSLIALPVNTPRKAKSAFDLQNLILSDPALDKNIIRINFDGYTLRRQSLLAVSSSSNSRERRLSFRDLVNVERCQRREKSYCYTDKESQIRHGKSEEVKQRPTFSNENSLACSGQNSITTQDLKPPLGISSKERKNSLFITGHRELRESEFADLRPDMKNTIGNFRRNSALFNNLTENERNYLCPRDNIKSGVIDFRRNSMLIINNLTEDIGCRLQRRDHSLGGSNIVLGSDFTATGRRNSAMFPYAHDGKHRTSVVQFPGGKTKIQGGLKSCRVNPAEGKLTSNRKPSKSLDCGDSLAGAGWNNPRDPAQPFFLSETDHKYLLPSTSQASGGSSSSLSENPSASTDRKPMEESPSASDFTCSKSDISNFRLKDGSKTVHEKCSSSETNAVPTVDVTTSLMKPDLTGGVHIKVVTSSRCSVADADPV</sequence>
<comment type="caution">
    <text evidence="4">The sequence shown here is derived from an EMBL/GenBank/DDBJ whole genome shotgun (WGS) entry which is preliminary data.</text>
</comment>
<keyword evidence="2" id="KW-1133">Transmembrane helix</keyword>
<feature type="region of interest" description="Disordered" evidence="1">
    <location>
        <begin position="394"/>
        <end position="427"/>
    </location>
</feature>
<feature type="compositionally biased region" description="Polar residues" evidence="1">
    <location>
        <begin position="236"/>
        <end position="256"/>
    </location>
</feature>
<dbReference type="AlphaFoldDB" id="A0AAN8NJD9"/>
<reference evidence="4 5" key="1">
    <citation type="submission" date="2023-10" db="EMBL/GenBank/DDBJ databases">
        <title>Genomes of two closely related lineages of the louse Polyplax serrata with different host specificities.</title>
        <authorList>
            <person name="Martinu J."/>
            <person name="Tarabai H."/>
            <person name="Stefka J."/>
            <person name="Hypsa V."/>
        </authorList>
    </citation>
    <scope>NUCLEOTIDE SEQUENCE [LARGE SCALE GENOMIC DNA]</scope>
    <source>
        <strain evidence="4">HR10_N</strain>
    </source>
</reference>
<evidence type="ECO:0000256" key="1">
    <source>
        <dbReference type="SAM" id="MobiDB-lite"/>
    </source>
</evidence>
<dbReference type="PANTHER" id="PTHR21104:SF1">
    <property type="entry name" value="FIBRONECTIN TYPE III DOMAIN-CONTAINING PROTEIN"/>
    <property type="match status" value="1"/>
</dbReference>
<evidence type="ECO:0000259" key="3">
    <source>
        <dbReference type="Pfam" id="PF16066"/>
    </source>
</evidence>
<feature type="region of interest" description="Disordered" evidence="1">
    <location>
        <begin position="458"/>
        <end position="494"/>
    </location>
</feature>
<organism evidence="4 5">
    <name type="scientific">Polyplax serrata</name>
    <name type="common">Common mouse louse</name>
    <dbReference type="NCBI Taxonomy" id="468196"/>
    <lineage>
        <taxon>Eukaryota</taxon>
        <taxon>Metazoa</taxon>
        <taxon>Ecdysozoa</taxon>
        <taxon>Arthropoda</taxon>
        <taxon>Hexapoda</taxon>
        <taxon>Insecta</taxon>
        <taxon>Pterygota</taxon>
        <taxon>Neoptera</taxon>
        <taxon>Paraneoptera</taxon>
        <taxon>Psocodea</taxon>
        <taxon>Troctomorpha</taxon>
        <taxon>Phthiraptera</taxon>
        <taxon>Anoplura</taxon>
        <taxon>Polyplacidae</taxon>
        <taxon>Polyplax</taxon>
    </lineage>
</organism>
<evidence type="ECO:0000256" key="2">
    <source>
        <dbReference type="SAM" id="Phobius"/>
    </source>
</evidence>
<evidence type="ECO:0000313" key="5">
    <source>
        <dbReference type="Proteomes" id="UP001372834"/>
    </source>
</evidence>
<dbReference type="Pfam" id="PF16066">
    <property type="entry name" value="DUF4808"/>
    <property type="match status" value="1"/>
</dbReference>
<protein>
    <recommendedName>
        <fullName evidence="3">Fibronectin type III domain-containing protein</fullName>
    </recommendedName>
</protein>
<proteinExistence type="predicted"/>
<feature type="compositionally biased region" description="Low complexity" evidence="1">
    <location>
        <begin position="458"/>
        <end position="479"/>
    </location>
</feature>
<feature type="transmembrane region" description="Helical" evidence="2">
    <location>
        <begin position="52"/>
        <end position="70"/>
    </location>
</feature>
<feature type="domain" description="Fibronectin type III" evidence="3">
    <location>
        <begin position="46"/>
        <end position="158"/>
    </location>
</feature>
<evidence type="ECO:0000313" key="4">
    <source>
        <dbReference type="EMBL" id="KAK6617903.1"/>
    </source>
</evidence>
<feature type="region of interest" description="Disordered" evidence="1">
    <location>
        <begin position="223"/>
        <end position="261"/>
    </location>
</feature>
<name>A0AAN8NJD9_POLSC</name>
<keyword evidence="2" id="KW-0812">Transmembrane</keyword>
<accession>A0AAN8NJD9</accession>